<proteinExistence type="predicted"/>
<dbReference type="AlphaFoldDB" id="A0A1M4VRR1"/>
<reference evidence="2" key="1">
    <citation type="submission" date="2016-11" db="EMBL/GenBank/DDBJ databases">
        <authorList>
            <person name="Varghese N."/>
            <person name="Submissions S."/>
        </authorList>
    </citation>
    <scope>NUCLEOTIDE SEQUENCE [LARGE SCALE GENOMIC DNA]</scope>
    <source>
        <strain evidence="2">DSM 18095</strain>
    </source>
</reference>
<gene>
    <name evidence="1" type="ORF">SAMN02745784_01588</name>
</gene>
<keyword evidence="2" id="KW-1185">Reference proteome</keyword>
<dbReference type="EMBL" id="FQTY01000005">
    <property type="protein sequence ID" value="SHE71523.1"/>
    <property type="molecule type" value="Genomic_DNA"/>
</dbReference>
<name>A0A1M4VRR1_9FIRM</name>
<sequence>MDENEIIVVKIVREKDLYMSILNMKRLYTMEFVKDDKVIRTIKVMTPRTQRKVKLINKKRKEDLDYDEWQTLDGKYVVLMDKHRYISFGDMFFSELGRLIK</sequence>
<dbReference type="Proteomes" id="UP000184114">
    <property type="component" value="Unassembled WGS sequence"/>
</dbReference>
<dbReference type="STRING" id="1123404.SAMN02745784_01588"/>
<evidence type="ECO:0000313" key="1">
    <source>
        <dbReference type="EMBL" id="SHE71523.1"/>
    </source>
</evidence>
<organism evidence="1 2">
    <name type="scientific">Tissierella praeacuta DSM 18095</name>
    <dbReference type="NCBI Taxonomy" id="1123404"/>
    <lineage>
        <taxon>Bacteria</taxon>
        <taxon>Bacillati</taxon>
        <taxon>Bacillota</taxon>
        <taxon>Tissierellia</taxon>
        <taxon>Tissierellales</taxon>
        <taxon>Tissierellaceae</taxon>
        <taxon>Tissierella</taxon>
    </lineage>
</organism>
<accession>A0A1M4VRR1</accession>
<protein>
    <submittedName>
        <fullName evidence="1">Uncharacterized protein</fullName>
    </submittedName>
</protein>
<evidence type="ECO:0000313" key="2">
    <source>
        <dbReference type="Proteomes" id="UP000184114"/>
    </source>
</evidence>